<dbReference type="PaxDb" id="39947-A0A0P0VHP5"/>
<feature type="region of interest" description="Disordered" evidence="1">
    <location>
        <begin position="84"/>
        <end position="111"/>
    </location>
</feature>
<feature type="domain" description="F-box" evidence="2">
    <location>
        <begin position="22"/>
        <end position="60"/>
    </location>
</feature>
<dbReference type="Proteomes" id="UP000059680">
    <property type="component" value="Chromosome 2"/>
</dbReference>
<reference evidence="3 4" key="3">
    <citation type="journal article" date="2013" name="Rice">
        <title>Improvement of the Oryza sativa Nipponbare reference genome using next generation sequence and optical map data.</title>
        <authorList>
            <person name="Kawahara Y."/>
            <person name="de la Bastide M."/>
            <person name="Hamilton J.P."/>
            <person name="Kanamori H."/>
            <person name="McCombie W.R."/>
            <person name="Ouyang S."/>
            <person name="Schwartz D.C."/>
            <person name="Tanaka T."/>
            <person name="Wu J."/>
            <person name="Zhou S."/>
            <person name="Childs K.L."/>
            <person name="Davidson R.M."/>
            <person name="Lin H."/>
            <person name="Quesada-Ocampo L."/>
            <person name="Vaillancourt B."/>
            <person name="Sakai H."/>
            <person name="Lee S.S."/>
            <person name="Kim J."/>
            <person name="Numa H."/>
            <person name="Itoh T."/>
            <person name="Buell C.R."/>
            <person name="Matsumoto T."/>
        </authorList>
    </citation>
    <scope>NUCLEOTIDE SEQUENCE [LARGE SCALE GENOMIC DNA]</scope>
    <source>
        <strain evidence="4">cv. Nipponbare</strain>
    </source>
</reference>
<dbReference type="OMA" id="KHAGARC"/>
<dbReference type="PANTHER" id="PTHR33207">
    <property type="entry name" value="F-BOX DOMAIN CONTAINING PROTEIN-RELATED"/>
    <property type="match status" value="1"/>
</dbReference>
<dbReference type="AlphaFoldDB" id="A0A0P0VHP5"/>
<name>A0A0P0VHP5_ORYSJ</name>
<reference evidence="3 4" key="2">
    <citation type="journal article" date="2013" name="Plant Cell Physiol.">
        <title>Rice Annotation Project Database (RAP-DB): an integrative and interactive database for rice genomics.</title>
        <authorList>
            <person name="Sakai H."/>
            <person name="Lee S.S."/>
            <person name="Tanaka T."/>
            <person name="Numa H."/>
            <person name="Kim J."/>
            <person name="Kawahara Y."/>
            <person name="Wakimoto H."/>
            <person name="Yang C.C."/>
            <person name="Iwamoto M."/>
            <person name="Abe T."/>
            <person name="Yamada Y."/>
            <person name="Muto A."/>
            <person name="Inokuchi H."/>
            <person name="Ikemura T."/>
            <person name="Matsumoto T."/>
            <person name="Sasaki T."/>
            <person name="Itoh T."/>
        </authorList>
    </citation>
    <scope>NUCLEOTIDE SEQUENCE [LARGE SCALE GENOMIC DNA]</scope>
    <source>
        <strain evidence="4">cv. Nipponbare</strain>
    </source>
</reference>
<sequence>MEGQGTHPAMPAAAVSVVLDDDDLLREIILRLAFPTDLVRAAAVCRRWLRVASAPAFLRRYRALHPPRVLGLFAKHAGARCSSLSPIPAGSPPPRAAPRRAPCSAPSAAASRCPCTTAATAAS</sequence>
<accession>A0A0P0VHP5</accession>
<evidence type="ECO:0000256" key="1">
    <source>
        <dbReference type="SAM" id="MobiDB-lite"/>
    </source>
</evidence>
<dbReference type="SUPFAM" id="SSF81383">
    <property type="entry name" value="F-box domain"/>
    <property type="match status" value="1"/>
</dbReference>
<reference evidence="4" key="1">
    <citation type="journal article" date="2005" name="Nature">
        <title>The map-based sequence of the rice genome.</title>
        <authorList>
            <consortium name="International rice genome sequencing project (IRGSP)"/>
            <person name="Matsumoto T."/>
            <person name="Wu J."/>
            <person name="Kanamori H."/>
            <person name="Katayose Y."/>
            <person name="Fujisawa M."/>
            <person name="Namiki N."/>
            <person name="Mizuno H."/>
            <person name="Yamamoto K."/>
            <person name="Antonio B.A."/>
            <person name="Baba T."/>
            <person name="Sakata K."/>
            <person name="Nagamura Y."/>
            <person name="Aoki H."/>
            <person name="Arikawa K."/>
            <person name="Arita K."/>
            <person name="Bito T."/>
            <person name="Chiden Y."/>
            <person name="Fujitsuka N."/>
            <person name="Fukunaka R."/>
            <person name="Hamada M."/>
            <person name="Harada C."/>
            <person name="Hayashi A."/>
            <person name="Hijishita S."/>
            <person name="Honda M."/>
            <person name="Hosokawa S."/>
            <person name="Ichikawa Y."/>
            <person name="Idonuma A."/>
            <person name="Iijima M."/>
            <person name="Ikeda M."/>
            <person name="Ikeno M."/>
            <person name="Ito K."/>
            <person name="Ito S."/>
            <person name="Ito T."/>
            <person name="Ito Y."/>
            <person name="Ito Y."/>
            <person name="Iwabuchi A."/>
            <person name="Kamiya K."/>
            <person name="Karasawa W."/>
            <person name="Kurita K."/>
            <person name="Katagiri S."/>
            <person name="Kikuta A."/>
            <person name="Kobayashi H."/>
            <person name="Kobayashi N."/>
            <person name="Machita K."/>
            <person name="Maehara T."/>
            <person name="Masukawa M."/>
            <person name="Mizubayashi T."/>
            <person name="Mukai Y."/>
            <person name="Nagasaki H."/>
            <person name="Nagata Y."/>
            <person name="Naito S."/>
            <person name="Nakashima M."/>
            <person name="Nakama Y."/>
            <person name="Nakamichi Y."/>
            <person name="Nakamura M."/>
            <person name="Meguro A."/>
            <person name="Negishi M."/>
            <person name="Ohta I."/>
            <person name="Ohta T."/>
            <person name="Okamoto M."/>
            <person name="Ono N."/>
            <person name="Saji S."/>
            <person name="Sakaguchi M."/>
            <person name="Sakai K."/>
            <person name="Shibata M."/>
            <person name="Shimokawa T."/>
            <person name="Song J."/>
            <person name="Takazaki Y."/>
            <person name="Terasawa K."/>
            <person name="Tsugane M."/>
            <person name="Tsuji K."/>
            <person name="Ueda S."/>
            <person name="Waki K."/>
            <person name="Yamagata H."/>
            <person name="Yamamoto M."/>
            <person name="Yamamoto S."/>
            <person name="Yamane H."/>
            <person name="Yoshiki S."/>
            <person name="Yoshihara R."/>
            <person name="Yukawa K."/>
            <person name="Zhong H."/>
            <person name="Yano M."/>
            <person name="Yuan Q."/>
            <person name="Ouyang S."/>
            <person name="Liu J."/>
            <person name="Jones K.M."/>
            <person name="Gansberger K."/>
            <person name="Moffat K."/>
            <person name="Hill J."/>
            <person name="Bera J."/>
            <person name="Fadrosh D."/>
            <person name="Jin S."/>
            <person name="Johri S."/>
            <person name="Kim M."/>
            <person name="Overton L."/>
            <person name="Reardon M."/>
            <person name="Tsitrin T."/>
            <person name="Vuong H."/>
            <person name="Weaver B."/>
            <person name="Ciecko A."/>
            <person name="Tallon L."/>
            <person name="Jackson J."/>
            <person name="Pai G."/>
            <person name="Aken S.V."/>
            <person name="Utterback T."/>
            <person name="Reidmuller S."/>
            <person name="Feldblyum T."/>
            <person name="Hsiao J."/>
            <person name="Zismann V."/>
            <person name="Iobst S."/>
            <person name="de Vazeille A.R."/>
            <person name="Buell C.R."/>
            <person name="Ying K."/>
            <person name="Li Y."/>
            <person name="Lu T."/>
            <person name="Huang Y."/>
            <person name="Zhao Q."/>
            <person name="Feng Q."/>
            <person name="Zhang L."/>
            <person name="Zhu J."/>
            <person name="Weng Q."/>
            <person name="Mu J."/>
            <person name="Lu Y."/>
            <person name="Fan D."/>
            <person name="Liu Y."/>
            <person name="Guan J."/>
            <person name="Zhang Y."/>
            <person name="Yu S."/>
            <person name="Liu X."/>
            <person name="Zhang Y."/>
            <person name="Hong G."/>
            <person name="Han B."/>
            <person name="Choisne N."/>
            <person name="Demange N."/>
            <person name="Orjeda G."/>
            <person name="Samain S."/>
            <person name="Cattolico L."/>
            <person name="Pelletier E."/>
            <person name="Couloux A."/>
            <person name="Segurens B."/>
            <person name="Wincker P."/>
            <person name="D'Hont A."/>
            <person name="Scarpelli C."/>
            <person name="Weissenbach J."/>
            <person name="Salanoubat M."/>
            <person name="Quetier F."/>
            <person name="Yu Y."/>
            <person name="Kim H.R."/>
            <person name="Rambo T."/>
            <person name="Currie J."/>
            <person name="Collura K."/>
            <person name="Luo M."/>
            <person name="Yang T."/>
            <person name="Ammiraju J.S.S."/>
            <person name="Engler F."/>
            <person name="Soderlund C."/>
            <person name="Wing R.A."/>
            <person name="Palmer L.E."/>
            <person name="de la Bastide M."/>
            <person name="Spiegel L."/>
            <person name="Nascimento L."/>
            <person name="Zutavern T."/>
            <person name="O'Shaughnessy A."/>
            <person name="Dike S."/>
            <person name="Dedhia N."/>
            <person name="Preston R."/>
            <person name="Balija V."/>
            <person name="McCombie W.R."/>
            <person name="Chow T."/>
            <person name="Chen H."/>
            <person name="Chung M."/>
            <person name="Chen C."/>
            <person name="Shaw J."/>
            <person name="Wu H."/>
            <person name="Hsiao K."/>
            <person name="Chao Y."/>
            <person name="Chu M."/>
            <person name="Cheng C."/>
            <person name="Hour A."/>
            <person name="Lee P."/>
            <person name="Lin S."/>
            <person name="Lin Y."/>
            <person name="Liou J."/>
            <person name="Liu S."/>
            <person name="Hsing Y."/>
            <person name="Raghuvanshi S."/>
            <person name="Mohanty A."/>
            <person name="Bharti A.K."/>
            <person name="Gaur A."/>
            <person name="Gupta V."/>
            <person name="Kumar D."/>
            <person name="Ravi V."/>
            <person name="Vij S."/>
            <person name="Kapur A."/>
            <person name="Khurana P."/>
            <person name="Khurana P."/>
            <person name="Khurana J.P."/>
            <person name="Tyagi A.K."/>
            <person name="Gaikwad K."/>
            <person name="Singh A."/>
            <person name="Dalal V."/>
            <person name="Srivastava S."/>
            <person name="Dixit A."/>
            <person name="Pal A.K."/>
            <person name="Ghazi I.A."/>
            <person name="Yadav M."/>
            <person name="Pandit A."/>
            <person name="Bhargava A."/>
            <person name="Sureshbabu K."/>
            <person name="Batra K."/>
            <person name="Sharma T.R."/>
            <person name="Mohapatra T."/>
            <person name="Singh N.K."/>
            <person name="Messing J."/>
            <person name="Nelson A.B."/>
            <person name="Fuks G."/>
            <person name="Kavchok S."/>
            <person name="Keizer G."/>
            <person name="Linton E."/>
            <person name="Llaca V."/>
            <person name="Song R."/>
            <person name="Tanyolac B."/>
            <person name="Young S."/>
            <person name="Ho-Il K."/>
            <person name="Hahn J.H."/>
            <person name="Sangsakoo G."/>
            <person name="Vanavichit A."/>
            <person name="de Mattos Luiz.A.T."/>
            <person name="Zimmer P.D."/>
            <person name="Malone G."/>
            <person name="Dellagostin O."/>
            <person name="de Oliveira A.C."/>
            <person name="Bevan M."/>
            <person name="Bancroft I."/>
            <person name="Minx P."/>
            <person name="Cordum H."/>
            <person name="Wilson R."/>
            <person name="Cheng Z."/>
            <person name="Jin W."/>
            <person name="Jiang J."/>
            <person name="Leong S.A."/>
            <person name="Iwama H."/>
            <person name="Gojobori T."/>
            <person name="Itoh T."/>
            <person name="Niimura Y."/>
            <person name="Fujii Y."/>
            <person name="Habara T."/>
            <person name="Sakai H."/>
            <person name="Sato Y."/>
            <person name="Wilson G."/>
            <person name="Kumar K."/>
            <person name="McCouch S."/>
            <person name="Juretic N."/>
            <person name="Hoen D."/>
            <person name="Wright S."/>
            <person name="Bruskiewich R."/>
            <person name="Bureau T."/>
            <person name="Miyao A."/>
            <person name="Hirochika H."/>
            <person name="Nishikawa T."/>
            <person name="Kadowaki K."/>
            <person name="Sugiura M."/>
            <person name="Burr B."/>
            <person name="Sasaki T."/>
        </authorList>
    </citation>
    <scope>NUCLEOTIDE SEQUENCE [LARGE SCALE GENOMIC DNA]</scope>
    <source>
        <strain evidence="4">cv. Nipponbare</strain>
    </source>
</reference>
<dbReference type="InParanoid" id="A0A0P0VHP5"/>
<keyword evidence="4" id="KW-1185">Reference proteome</keyword>
<dbReference type="Gene3D" id="1.20.1280.50">
    <property type="match status" value="1"/>
</dbReference>
<proteinExistence type="predicted"/>
<protein>
    <submittedName>
        <fullName evidence="3">Os02g0287800 protein</fullName>
    </submittedName>
</protein>
<dbReference type="Pfam" id="PF12937">
    <property type="entry name" value="F-box-like"/>
    <property type="match status" value="1"/>
</dbReference>
<dbReference type="Gramene" id="Os02t0287800-00">
    <property type="protein sequence ID" value="Os02t0287800-00"/>
    <property type="gene ID" value="Os02g0287800"/>
</dbReference>
<feature type="compositionally biased region" description="Low complexity" evidence="1">
    <location>
        <begin position="99"/>
        <end position="111"/>
    </location>
</feature>
<gene>
    <name evidence="3" type="ordered locus">Os02g0287800</name>
    <name evidence="3" type="ORF">OSNPB_020287800</name>
</gene>
<dbReference type="FunCoup" id="A0A0P0VHP5">
    <property type="interactions" value="331"/>
</dbReference>
<evidence type="ECO:0000313" key="4">
    <source>
        <dbReference type="Proteomes" id="UP000059680"/>
    </source>
</evidence>
<organism evidence="3 4">
    <name type="scientific">Oryza sativa subsp. japonica</name>
    <name type="common">Rice</name>
    <dbReference type="NCBI Taxonomy" id="39947"/>
    <lineage>
        <taxon>Eukaryota</taxon>
        <taxon>Viridiplantae</taxon>
        <taxon>Streptophyta</taxon>
        <taxon>Embryophyta</taxon>
        <taxon>Tracheophyta</taxon>
        <taxon>Spermatophyta</taxon>
        <taxon>Magnoliopsida</taxon>
        <taxon>Liliopsida</taxon>
        <taxon>Poales</taxon>
        <taxon>Poaceae</taxon>
        <taxon>BOP clade</taxon>
        <taxon>Oryzoideae</taxon>
        <taxon>Oryzeae</taxon>
        <taxon>Oryzinae</taxon>
        <taxon>Oryza</taxon>
        <taxon>Oryza sativa</taxon>
    </lineage>
</organism>
<evidence type="ECO:0000259" key="2">
    <source>
        <dbReference type="Pfam" id="PF12937"/>
    </source>
</evidence>
<dbReference type="InterPro" id="IPR001810">
    <property type="entry name" value="F-box_dom"/>
</dbReference>
<evidence type="ECO:0000313" key="3">
    <source>
        <dbReference type="EMBL" id="BAS78163.1"/>
    </source>
</evidence>
<dbReference type="InterPro" id="IPR036047">
    <property type="entry name" value="F-box-like_dom_sf"/>
</dbReference>
<dbReference type="EMBL" id="AP014958">
    <property type="protein sequence ID" value="BAS78163.1"/>
    <property type="molecule type" value="Genomic_DNA"/>
</dbReference>